<sequence length="157" mass="17611">MRLLRVGPITLWRMYQQPYPQQPHPQQQMPPQPGFGRLVVDTSFNPMNWFLFFKKPTLVINGHAREVEWGQVPVDLPAGQHNIQVSFFYLGKPRGVARATIPVQPGQVQPVFYRAPAHIMTGGALGPVRPATPGIGMTWAMMGVLFALLLLNVLIYV</sequence>
<proteinExistence type="predicted"/>
<protein>
    <submittedName>
        <fullName evidence="2">Uncharacterized protein</fullName>
    </submittedName>
</protein>
<evidence type="ECO:0000313" key="3">
    <source>
        <dbReference type="Proteomes" id="UP000183376"/>
    </source>
</evidence>
<name>A0A1G9XED3_ALLAB</name>
<dbReference type="Proteomes" id="UP000183376">
    <property type="component" value="Chromosome I"/>
</dbReference>
<accession>A0A1G9XED3</accession>
<organism evidence="2 3">
    <name type="scientific">Allokutzneria albata</name>
    <name type="common">Kibdelosporangium albatum</name>
    <dbReference type="NCBI Taxonomy" id="211114"/>
    <lineage>
        <taxon>Bacteria</taxon>
        <taxon>Bacillati</taxon>
        <taxon>Actinomycetota</taxon>
        <taxon>Actinomycetes</taxon>
        <taxon>Pseudonocardiales</taxon>
        <taxon>Pseudonocardiaceae</taxon>
        <taxon>Allokutzneria</taxon>
    </lineage>
</organism>
<evidence type="ECO:0000313" key="2">
    <source>
        <dbReference type="EMBL" id="SDM95094.1"/>
    </source>
</evidence>
<reference evidence="2 3" key="1">
    <citation type="submission" date="2016-10" db="EMBL/GenBank/DDBJ databases">
        <authorList>
            <person name="de Groot N.N."/>
        </authorList>
    </citation>
    <scope>NUCLEOTIDE SEQUENCE [LARGE SCALE GENOMIC DNA]</scope>
    <source>
        <strain evidence="2 3">DSM 44149</strain>
    </source>
</reference>
<keyword evidence="3" id="KW-1185">Reference proteome</keyword>
<dbReference type="AlphaFoldDB" id="A0A1G9XED3"/>
<keyword evidence="1" id="KW-0472">Membrane</keyword>
<evidence type="ECO:0000256" key="1">
    <source>
        <dbReference type="SAM" id="Phobius"/>
    </source>
</evidence>
<keyword evidence="1" id="KW-1133">Transmembrane helix</keyword>
<feature type="transmembrane region" description="Helical" evidence="1">
    <location>
        <begin position="137"/>
        <end position="156"/>
    </location>
</feature>
<keyword evidence="1" id="KW-0812">Transmembrane</keyword>
<dbReference type="STRING" id="211114.SAMN04489726_4158"/>
<gene>
    <name evidence="2" type="ORF">SAMN04489726_4158</name>
</gene>
<dbReference type="eggNOG" id="ENOG50337ZN">
    <property type="taxonomic scope" value="Bacteria"/>
</dbReference>
<dbReference type="EMBL" id="LT629701">
    <property type="protein sequence ID" value="SDM95094.1"/>
    <property type="molecule type" value="Genomic_DNA"/>
</dbReference>